<dbReference type="Pfam" id="PF01266">
    <property type="entry name" value="DAO"/>
    <property type="match status" value="1"/>
</dbReference>
<evidence type="ECO:0000256" key="4">
    <source>
        <dbReference type="ARBA" id="ARBA00022798"/>
    </source>
</evidence>
<protein>
    <submittedName>
        <fullName evidence="9">FAD-dependent oxidoreductase</fullName>
    </submittedName>
</protein>
<dbReference type="EMBL" id="CP046401">
    <property type="protein sequence ID" value="QGY45107.1"/>
    <property type="molecule type" value="Genomic_DNA"/>
</dbReference>
<dbReference type="Gene3D" id="1.10.8.870">
    <property type="entry name" value="Alpha-glycerophosphate oxidase, cap domain"/>
    <property type="match status" value="1"/>
</dbReference>
<comment type="similarity">
    <text evidence="2">Belongs to the FAD-dependent glycerol-3-phosphate dehydrogenase family.</text>
</comment>
<dbReference type="InterPro" id="IPR036188">
    <property type="entry name" value="FAD/NAD-bd_sf"/>
</dbReference>
<dbReference type="GO" id="GO:0006071">
    <property type="term" value="P:glycerol metabolic process"/>
    <property type="evidence" value="ECO:0007669"/>
    <property type="project" value="UniProtKB-KW"/>
</dbReference>
<dbReference type="InterPro" id="IPR006076">
    <property type="entry name" value="FAD-dep_OxRdtase"/>
</dbReference>
<dbReference type="PANTHER" id="PTHR11985">
    <property type="entry name" value="GLYCEROL-3-PHOSPHATE DEHYDROGENASE"/>
    <property type="match status" value="1"/>
</dbReference>
<dbReference type="SUPFAM" id="SSF51905">
    <property type="entry name" value="FAD/NAD(P)-binding domain"/>
    <property type="match status" value="1"/>
</dbReference>
<keyword evidence="6" id="KW-0560">Oxidoreductase</keyword>
<dbReference type="Gene3D" id="3.50.50.60">
    <property type="entry name" value="FAD/NAD(P)-binding domain"/>
    <property type="match status" value="1"/>
</dbReference>
<dbReference type="PRINTS" id="PR01001">
    <property type="entry name" value="FADG3PDH"/>
</dbReference>
<proteinExistence type="inferred from homology"/>
<sequence>MKREKILKKIKKSSWDIVIIGGGATGLGCAVDSASRGYKTLLLEQVDFAKGTSSRSTKLVHGGVRYLQQGDVSLVFEALKERGLMFKNAPHLVTNQSFVIPTYDWWGGPFYTVGLKVYDLMAGKLGLGPSKHLSLEEAVKALPTVEQEGLKGGVIYQDGQFDDSRMAISLAQTCIDYGGTVLNYCKVTELVKDGELISGVVAVDQESGEEMKIQAKVVINATGVFADEIIQMDEPEKKDMITPSQGIHLILDKEFLPNNYAIMVPHTSDGRVMFAVPWHNHVVVGTTDTLVENHSLEPVALESEVDFVLETAGQYLVKQPTRKDVLSVFAGLRPLAKPDGEKKATKEISRGHKILISVSGLITIIGGKWTTYRKMAEDTIEKAIMLGGLPERECVTRHLPIHGYRMDIDPYNDPLSPYGLEKEEVIALGEEEKTWSGWLSEKLQILKSQVVWAVQKELARTVEDVLARRTRALFLDARESIRIAPEVAQLMAKELNRDEKWIADQIQVYKAVAENYYFKD</sequence>
<name>A0A6I6JY15_9BACT</name>
<dbReference type="PANTHER" id="PTHR11985:SF35">
    <property type="entry name" value="ANAEROBIC GLYCEROL-3-PHOSPHATE DEHYDROGENASE SUBUNIT A"/>
    <property type="match status" value="1"/>
</dbReference>
<dbReference type="AlphaFoldDB" id="A0A6I6JY15"/>
<evidence type="ECO:0000313" key="9">
    <source>
        <dbReference type="EMBL" id="QGY45107.1"/>
    </source>
</evidence>
<dbReference type="PROSITE" id="PS00978">
    <property type="entry name" value="FAD_G3PDH_2"/>
    <property type="match status" value="1"/>
</dbReference>
<dbReference type="InterPro" id="IPR000447">
    <property type="entry name" value="G3P_DH_FAD-dep"/>
</dbReference>
<dbReference type="Proteomes" id="UP000428260">
    <property type="component" value="Chromosome"/>
</dbReference>
<gene>
    <name evidence="9" type="ORF">GM418_15945</name>
</gene>
<feature type="domain" description="FAD dependent oxidoreductase" evidence="7">
    <location>
        <begin position="16"/>
        <end position="373"/>
    </location>
</feature>
<accession>A0A6I6JY15</accession>
<evidence type="ECO:0000313" key="10">
    <source>
        <dbReference type="Proteomes" id="UP000428260"/>
    </source>
</evidence>
<evidence type="ECO:0000259" key="7">
    <source>
        <dbReference type="Pfam" id="PF01266"/>
    </source>
</evidence>
<dbReference type="RefSeq" id="WP_158868063.1">
    <property type="nucleotide sequence ID" value="NZ_CP046401.1"/>
</dbReference>
<keyword evidence="3" id="KW-0285">Flavoprotein</keyword>
<evidence type="ECO:0000256" key="2">
    <source>
        <dbReference type="ARBA" id="ARBA00007330"/>
    </source>
</evidence>
<evidence type="ECO:0000259" key="8">
    <source>
        <dbReference type="Pfam" id="PF16901"/>
    </source>
</evidence>
<keyword evidence="10" id="KW-1185">Reference proteome</keyword>
<dbReference type="Gene3D" id="3.30.9.10">
    <property type="entry name" value="D-Amino Acid Oxidase, subunit A, domain 2"/>
    <property type="match status" value="1"/>
</dbReference>
<dbReference type="InterPro" id="IPR031656">
    <property type="entry name" value="DAO_C"/>
</dbReference>
<comment type="cofactor">
    <cofactor evidence="1">
        <name>FAD</name>
        <dbReference type="ChEBI" id="CHEBI:57692"/>
    </cofactor>
</comment>
<evidence type="ECO:0000256" key="5">
    <source>
        <dbReference type="ARBA" id="ARBA00022827"/>
    </source>
</evidence>
<dbReference type="GO" id="GO:0046168">
    <property type="term" value="P:glycerol-3-phosphate catabolic process"/>
    <property type="evidence" value="ECO:0007669"/>
    <property type="project" value="TreeGrafter"/>
</dbReference>
<organism evidence="9 10">
    <name type="scientific">Maribellus comscasis</name>
    <dbReference type="NCBI Taxonomy" id="2681766"/>
    <lineage>
        <taxon>Bacteria</taxon>
        <taxon>Pseudomonadati</taxon>
        <taxon>Bacteroidota</taxon>
        <taxon>Bacteroidia</taxon>
        <taxon>Marinilabiliales</taxon>
        <taxon>Prolixibacteraceae</taxon>
        <taxon>Maribellus</taxon>
    </lineage>
</organism>
<dbReference type="KEGG" id="mcos:GM418_15945"/>
<dbReference type="PROSITE" id="PS51257">
    <property type="entry name" value="PROKAR_LIPOPROTEIN"/>
    <property type="match status" value="1"/>
</dbReference>
<dbReference type="Pfam" id="PF16901">
    <property type="entry name" value="DAO_C"/>
    <property type="match status" value="1"/>
</dbReference>
<dbReference type="InterPro" id="IPR038299">
    <property type="entry name" value="DAO_C_sf"/>
</dbReference>
<evidence type="ECO:0000256" key="1">
    <source>
        <dbReference type="ARBA" id="ARBA00001974"/>
    </source>
</evidence>
<feature type="domain" description="Alpha-glycerophosphate oxidase C-terminal" evidence="8">
    <location>
        <begin position="383"/>
        <end position="500"/>
    </location>
</feature>
<reference evidence="9 10" key="1">
    <citation type="submission" date="2019-11" db="EMBL/GenBank/DDBJ databases">
        <authorList>
            <person name="Zheng R.K."/>
            <person name="Sun C.M."/>
        </authorList>
    </citation>
    <scope>NUCLEOTIDE SEQUENCE [LARGE SCALE GENOMIC DNA]</scope>
    <source>
        <strain evidence="9 10">WC007</strain>
    </source>
</reference>
<evidence type="ECO:0000256" key="3">
    <source>
        <dbReference type="ARBA" id="ARBA00022630"/>
    </source>
</evidence>
<keyword evidence="4" id="KW-0319">Glycerol metabolism</keyword>
<evidence type="ECO:0000256" key="6">
    <source>
        <dbReference type="ARBA" id="ARBA00023002"/>
    </source>
</evidence>
<keyword evidence="5" id="KW-0274">FAD</keyword>
<dbReference type="GO" id="GO:0004368">
    <property type="term" value="F:glycerol-3-phosphate dehydrogenase (quinone) activity"/>
    <property type="evidence" value="ECO:0007669"/>
    <property type="project" value="InterPro"/>
</dbReference>